<dbReference type="Pfam" id="PF13432">
    <property type="entry name" value="TPR_16"/>
    <property type="match status" value="1"/>
</dbReference>
<feature type="repeat" description="TPR" evidence="3">
    <location>
        <begin position="38"/>
        <end position="71"/>
    </location>
</feature>
<keyword evidence="5" id="KW-1185">Reference proteome</keyword>
<dbReference type="AlphaFoldDB" id="A0A8E2F6T4"/>
<reference evidence="4 5" key="1">
    <citation type="journal article" date="2016" name="Nat. Commun.">
        <title>Ectomycorrhizal ecology is imprinted in the genome of the dominant symbiotic fungus Cenococcum geophilum.</title>
        <authorList>
            <consortium name="DOE Joint Genome Institute"/>
            <person name="Peter M."/>
            <person name="Kohler A."/>
            <person name="Ohm R.A."/>
            <person name="Kuo A."/>
            <person name="Krutzmann J."/>
            <person name="Morin E."/>
            <person name="Arend M."/>
            <person name="Barry K.W."/>
            <person name="Binder M."/>
            <person name="Choi C."/>
            <person name="Clum A."/>
            <person name="Copeland A."/>
            <person name="Grisel N."/>
            <person name="Haridas S."/>
            <person name="Kipfer T."/>
            <person name="LaButti K."/>
            <person name="Lindquist E."/>
            <person name="Lipzen A."/>
            <person name="Maire R."/>
            <person name="Meier B."/>
            <person name="Mihaltcheva S."/>
            <person name="Molinier V."/>
            <person name="Murat C."/>
            <person name="Poggeler S."/>
            <person name="Quandt C.A."/>
            <person name="Sperisen C."/>
            <person name="Tritt A."/>
            <person name="Tisserant E."/>
            <person name="Crous P.W."/>
            <person name="Henrissat B."/>
            <person name="Nehls U."/>
            <person name="Egli S."/>
            <person name="Spatafora J.W."/>
            <person name="Grigoriev I.V."/>
            <person name="Martin F.M."/>
        </authorList>
    </citation>
    <scope>NUCLEOTIDE SEQUENCE [LARGE SCALE GENOMIC DNA]</scope>
    <source>
        <strain evidence="4 5">CBS 207.34</strain>
    </source>
</reference>
<accession>A0A8E2F6T4</accession>
<dbReference type="GO" id="GO:0055087">
    <property type="term" value="C:Ski complex"/>
    <property type="evidence" value="ECO:0007669"/>
    <property type="project" value="InterPro"/>
</dbReference>
<dbReference type="InterPro" id="IPR019734">
    <property type="entry name" value="TPR_rpt"/>
</dbReference>
<sequence>MSSIKAGLKAAKAALDAQKYDEAIAQAERVISSDPQNYFAKLFLGRALDKQGKPDEAAKAYESATKIKPNDDQAWQGLRSVYEAQGPQKVDEYIPVGLRLAEIYAAADDKHRCQISIDKLIDFARKHGTKAQYARALAVQLPTSPIYEFLEGRLPHPSLTYTRIAEIAEAAEVERINKEIGERKTRLGARIGEVTTEVKREVYERSELEDLYQNIIDWTNEDDLRRAYEEKLLQHAYDTLMVLPGGKKAEKREQVMKLAHGMVIIKHPFLLAWQIELEWRMDDR</sequence>
<dbReference type="PANTHER" id="PTHR15704:SF7">
    <property type="entry name" value="SUPERKILLER COMPLEX PROTEIN 3"/>
    <property type="match status" value="1"/>
</dbReference>
<keyword evidence="2 3" id="KW-0802">TPR repeat</keyword>
<dbReference type="PROSITE" id="PS50005">
    <property type="entry name" value="TPR"/>
    <property type="match status" value="1"/>
</dbReference>
<proteinExistence type="predicted"/>
<organism evidence="4 5">
    <name type="scientific">Glonium stellatum</name>
    <dbReference type="NCBI Taxonomy" id="574774"/>
    <lineage>
        <taxon>Eukaryota</taxon>
        <taxon>Fungi</taxon>
        <taxon>Dikarya</taxon>
        <taxon>Ascomycota</taxon>
        <taxon>Pezizomycotina</taxon>
        <taxon>Dothideomycetes</taxon>
        <taxon>Pleosporomycetidae</taxon>
        <taxon>Gloniales</taxon>
        <taxon>Gloniaceae</taxon>
        <taxon>Glonium</taxon>
    </lineage>
</organism>
<dbReference type="InterPro" id="IPR040962">
    <property type="entry name" value="TPR_22"/>
</dbReference>
<name>A0A8E2F6T4_9PEZI</name>
<gene>
    <name evidence="4" type="ORF">AOQ84DRAFT_373817</name>
</gene>
<dbReference type="Pfam" id="PF18833">
    <property type="entry name" value="TPR_22"/>
    <property type="match status" value="1"/>
</dbReference>
<dbReference type="Gene3D" id="1.25.40.10">
    <property type="entry name" value="Tetratricopeptide repeat domain"/>
    <property type="match status" value="1"/>
</dbReference>
<protein>
    <recommendedName>
        <fullName evidence="6">Tetratricopeptide repeat protein</fullName>
    </recommendedName>
</protein>
<evidence type="ECO:0000313" key="4">
    <source>
        <dbReference type="EMBL" id="OCL11622.1"/>
    </source>
</evidence>
<dbReference type="EMBL" id="KV749021">
    <property type="protein sequence ID" value="OCL11622.1"/>
    <property type="molecule type" value="Genomic_DNA"/>
</dbReference>
<dbReference type="InterPro" id="IPR039226">
    <property type="entry name" value="Ski3/TTC37"/>
</dbReference>
<evidence type="ECO:0000313" key="5">
    <source>
        <dbReference type="Proteomes" id="UP000250140"/>
    </source>
</evidence>
<dbReference type="Proteomes" id="UP000250140">
    <property type="component" value="Unassembled WGS sequence"/>
</dbReference>
<dbReference type="SUPFAM" id="SSF48452">
    <property type="entry name" value="TPR-like"/>
    <property type="match status" value="2"/>
</dbReference>
<dbReference type="PANTHER" id="PTHR15704">
    <property type="entry name" value="SUPERKILLER 3 PROTEIN-RELATED"/>
    <property type="match status" value="1"/>
</dbReference>
<dbReference type="OrthoDB" id="421075at2759"/>
<dbReference type="InterPro" id="IPR011990">
    <property type="entry name" value="TPR-like_helical_dom_sf"/>
</dbReference>
<dbReference type="GO" id="GO:0006401">
    <property type="term" value="P:RNA catabolic process"/>
    <property type="evidence" value="ECO:0007669"/>
    <property type="project" value="InterPro"/>
</dbReference>
<evidence type="ECO:0000256" key="1">
    <source>
        <dbReference type="ARBA" id="ARBA00022737"/>
    </source>
</evidence>
<keyword evidence="1" id="KW-0677">Repeat</keyword>
<dbReference type="SMART" id="SM00028">
    <property type="entry name" value="TPR"/>
    <property type="match status" value="2"/>
</dbReference>
<evidence type="ECO:0000256" key="3">
    <source>
        <dbReference type="PROSITE-ProRule" id="PRU00339"/>
    </source>
</evidence>
<evidence type="ECO:0000256" key="2">
    <source>
        <dbReference type="ARBA" id="ARBA00022803"/>
    </source>
</evidence>
<evidence type="ECO:0008006" key="6">
    <source>
        <dbReference type="Google" id="ProtNLM"/>
    </source>
</evidence>